<feature type="non-terminal residue" evidence="1">
    <location>
        <position position="193"/>
    </location>
</feature>
<accession>A0A7J7E985</accession>
<sequence>KRKYFLHANNQQYLVEWSDLELHSNNLSHHVEYPCGRKKQVPYQIDMVMRFLKLIIVLNKGQWWNIVTKVIFKWMKHLGFFRYELERNVSKDMIRENLFKTVMMPRSSYMDQKVQHHLCVRPESCQILECSNYFLVSSHTFGPSMQLWPTSHSTVPPNSLVSSFTIVEKGYYESLAKVKPGNFHIMPSREPTS</sequence>
<keyword evidence="2" id="KW-1185">Reference proteome</keyword>
<protein>
    <submittedName>
        <fullName evidence="1">Uncharacterized protein</fullName>
    </submittedName>
</protein>
<reference evidence="1 2" key="1">
    <citation type="journal article" date="2020" name="Mol. Biol. Evol.">
        <title>Interspecific Gene Flow and the Evolution of Specialization in Black and White Rhinoceros.</title>
        <authorList>
            <person name="Moodley Y."/>
            <person name="Westbury M.V."/>
            <person name="Russo I.M."/>
            <person name="Gopalakrishnan S."/>
            <person name="Rakotoarivelo A."/>
            <person name="Olsen R.A."/>
            <person name="Prost S."/>
            <person name="Tunstall T."/>
            <person name="Ryder O.A."/>
            <person name="Dalen L."/>
            <person name="Bruford M.W."/>
        </authorList>
    </citation>
    <scope>NUCLEOTIDE SEQUENCE [LARGE SCALE GENOMIC DNA]</scope>
    <source>
        <strain evidence="1">SBR-YM</strain>
        <tissue evidence="1">Skin</tissue>
    </source>
</reference>
<name>A0A7J7E985_DICBM</name>
<evidence type="ECO:0000313" key="2">
    <source>
        <dbReference type="Proteomes" id="UP000551758"/>
    </source>
</evidence>
<dbReference type="Proteomes" id="UP000551758">
    <property type="component" value="Unassembled WGS sequence"/>
</dbReference>
<proteinExistence type="predicted"/>
<comment type="caution">
    <text evidence="1">The sequence shown here is derived from an EMBL/GenBank/DDBJ whole genome shotgun (WGS) entry which is preliminary data.</text>
</comment>
<evidence type="ECO:0000313" key="1">
    <source>
        <dbReference type="EMBL" id="KAF5912184.1"/>
    </source>
</evidence>
<dbReference type="EMBL" id="JACDTQ010003868">
    <property type="protein sequence ID" value="KAF5912184.1"/>
    <property type="molecule type" value="Genomic_DNA"/>
</dbReference>
<feature type="non-terminal residue" evidence="1">
    <location>
        <position position="1"/>
    </location>
</feature>
<dbReference type="AlphaFoldDB" id="A0A7J7E985"/>
<organism evidence="1 2">
    <name type="scientific">Diceros bicornis minor</name>
    <name type="common">South-central black rhinoceros</name>
    <dbReference type="NCBI Taxonomy" id="77932"/>
    <lineage>
        <taxon>Eukaryota</taxon>
        <taxon>Metazoa</taxon>
        <taxon>Chordata</taxon>
        <taxon>Craniata</taxon>
        <taxon>Vertebrata</taxon>
        <taxon>Euteleostomi</taxon>
        <taxon>Mammalia</taxon>
        <taxon>Eutheria</taxon>
        <taxon>Laurasiatheria</taxon>
        <taxon>Perissodactyla</taxon>
        <taxon>Rhinocerotidae</taxon>
        <taxon>Diceros</taxon>
    </lineage>
</organism>
<gene>
    <name evidence="1" type="ORF">HPG69_003460</name>
</gene>